<feature type="transmembrane region" description="Helical" evidence="1">
    <location>
        <begin position="99"/>
        <end position="117"/>
    </location>
</feature>
<evidence type="ECO:0000313" key="2">
    <source>
        <dbReference type="EMBL" id="WMV26269.1"/>
    </source>
</evidence>
<evidence type="ECO:0000256" key="1">
    <source>
        <dbReference type="SAM" id="Phobius"/>
    </source>
</evidence>
<dbReference type="EMBL" id="CP133615">
    <property type="protein sequence ID" value="WMV26269.1"/>
    <property type="molecule type" value="Genomic_DNA"/>
</dbReference>
<sequence>VISDSAPRCFDDLLTSVGTWSSAEYARPVSICCTAVKAVCVRKLVELQSTSPIRSDEDVCTLDNNYSCPIYSTYKTTKRLFIQRETFQASKNSRDLIDCFKCFLYQLLLCLLVIMFIL</sequence>
<name>A0AAF0QUN4_SOLVR</name>
<proteinExistence type="predicted"/>
<keyword evidence="3" id="KW-1185">Reference proteome</keyword>
<organism evidence="2 3">
    <name type="scientific">Solanum verrucosum</name>
    <dbReference type="NCBI Taxonomy" id="315347"/>
    <lineage>
        <taxon>Eukaryota</taxon>
        <taxon>Viridiplantae</taxon>
        <taxon>Streptophyta</taxon>
        <taxon>Embryophyta</taxon>
        <taxon>Tracheophyta</taxon>
        <taxon>Spermatophyta</taxon>
        <taxon>Magnoliopsida</taxon>
        <taxon>eudicotyledons</taxon>
        <taxon>Gunneridae</taxon>
        <taxon>Pentapetalae</taxon>
        <taxon>asterids</taxon>
        <taxon>lamiids</taxon>
        <taxon>Solanales</taxon>
        <taxon>Solanaceae</taxon>
        <taxon>Solanoideae</taxon>
        <taxon>Solaneae</taxon>
        <taxon>Solanum</taxon>
    </lineage>
</organism>
<keyword evidence="1" id="KW-0472">Membrane</keyword>
<accession>A0AAF0QUN4</accession>
<feature type="non-terminal residue" evidence="2">
    <location>
        <position position="1"/>
    </location>
</feature>
<protein>
    <submittedName>
        <fullName evidence="2">Uncharacterized protein</fullName>
    </submittedName>
</protein>
<keyword evidence="1" id="KW-1133">Transmembrane helix</keyword>
<gene>
    <name evidence="2" type="ORF">MTR67_019654</name>
</gene>
<dbReference type="AlphaFoldDB" id="A0AAF0QUN4"/>
<evidence type="ECO:0000313" key="3">
    <source>
        <dbReference type="Proteomes" id="UP001234989"/>
    </source>
</evidence>
<keyword evidence="1" id="KW-0812">Transmembrane</keyword>
<dbReference type="Proteomes" id="UP001234989">
    <property type="component" value="Chromosome 4"/>
</dbReference>
<reference evidence="2" key="1">
    <citation type="submission" date="2023-08" db="EMBL/GenBank/DDBJ databases">
        <title>A de novo genome assembly of Solanum verrucosum Schlechtendal, a Mexican diploid species geographically isolated from the other diploid A-genome species in potato relatives.</title>
        <authorList>
            <person name="Hosaka K."/>
        </authorList>
    </citation>
    <scope>NUCLEOTIDE SEQUENCE</scope>
    <source>
        <tissue evidence="2">Young leaves</tissue>
    </source>
</reference>